<keyword evidence="1" id="KW-0732">Signal</keyword>
<feature type="chain" id="PRO_5012551515" description="Cuticle protein 16.5-like" evidence="1">
    <location>
        <begin position="18"/>
        <end position="126"/>
    </location>
</feature>
<feature type="signal peptide" evidence="1">
    <location>
        <begin position="1"/>
        <end position="17"/>
    </location>
</feature>
<evidence type="ECO:0000313" key="2">
    <source>
        <dbReference type="EMBL" id="OQR68565.1"/>
    </source>
</evidence>
<dbReference type="Proteomes" id="UP000192247">
    <property type="component" value="Unassembled WGS sequence"/>
</dbReference>
<evidence type="ECO:0008006" key="4">
    <source>
        <dbReference type="Google" id="ProtNLM"/>
    </source>
</evidence>
<accession>A0A1V9X4Q6</accession>
<comment type="caution">
    <text evidence="2">The sequence shown here is derived from an EMBL/GenBank/DDBJ whole genome shotgun (WGS) entry which is preliminary data.</text>
</comment>
<evidence type="ECO:0000313" key="3">
    <source>
        <dbReference type="Proteomes" id="UP000192247"/>
    </source>
</evidence>
<evidence type="ECO:0000256" key="1">
    <source>
        <dbReference type="SAM" id="SignalP"/>
    </source>
</evidence>
<dbReference type="OrthoDB" id="10542678at2759"/>
<name>A0A1V9X4Q6_9ACAR</name>
<sequence length="126" mass="13010">MLTKLIVATALVAVAQAEGLYSASLLAAPAIKYAPIASSYQYETRVHSAPTAYATKIAAPLAHAAPIHKKVAPLAFTAPIHKVTAPFAYAAPTVSVTHHSYAAAPYLAAPKPYGGSLVYVAGPALW</sequence>
<gene>
    <name evidence="2" type="ORF">BIW11_12832</name>
</gene>
<dbReference type="AlphaFoldDB" id="A0A1V9X4Q6"/>
<reference evidence="2 3" key="1">
    <citation type="journal article" date="2017" name="Gigascience">
        <title>Draft genome of the honey bee ectoparasitic mite, Tropilaelaps mercedesae, is shaped by the parasitic life history.</title>
        <authorList>
            <person name="Dong X."/>
            <person name="Armstrong S.D."/>
            <person name="Xia D."/>
            <person name="Makepeace B.L."/>
            <person name="Darby A.C."/>
            <person name="Kadowaki T."/>
        </authorList>
    </citation>
    <scope>NUCLEOTIDE SEQUENCE [LARGE SCALE GENOMIC DNA]</scope>
    <source>
        <strain evidence="2">Wuxi-XJTLU</strain>
    </source>
</reference>
<protein>
    <recommendedName>
        <fullName evidence="4">Cuticle protein 16.5-like</fullName>
    </recommendedName>
</protein>
<dbReference type="InParanoid" id="A0A1V9X4Q6"/>
<proteinExistence type="predicted"/>
<organism evidence="2 3">
    <name type="scientific">Tropilaelaps mercedesae</name>
    <dbReference type="NCBI Taxonomy" id="418985"/>
    <lineage>
        <taxon>Eukaryota</taxon>
        <taxon>Metazoa</taxon>
        <taxon>Ecdysozoa</taxon>
        <taxon>Arthropoda</taxon>
        <taxon>Chelicerata</taxon>
        <taxon>Arachnida</taxon>
        <taxon>Acari</taxon>
        <taxon>Parasitiformes</taxon>
        <taxon>Mesostigmata</taxon>
        <taxon>Gamasina</taxon>
        <taxon>Dermanyssoidea</taxon>
        <taxon>Laelapidae</taxon>
        <taxon>Tropilaelaps</taxon>
    </lineage>
</organism>
<keyword evidence="3" id="KW-1185">Reference proteome</keyword>
<dbReference type="EMBL" id="MNPL01024347">
    <property type="protein sequence ID" value="OQR68565.1"/>
    <property type="molecule type" value="Genomic_DNA"/>
</dbReference>